<dbReference type="CDD" id="cd06260">
    <property type="entry name" value="DUF820-like"/>
    <property type="match status" value="1"/>
</dbReference>
<comment type="caution">
    <text evidence="2">The sequence shown here is derived from an EMBL/GenBank/DDBJ whole genome shotgun (WGS) entry which is preliminary data.</text>
</comment>
<feature type="domain" description="Putative restriction endonuclease" evidence="1">
    <location>
        <begin position="6"/>
        <end position="53"/>
    </location>
</feature>
<dbReference type="SUPFAM" id="SSF52980">
    <property type="entry name" value="Restriction endonuclease-like"/>
    <property type="match status" value="1"/>
</dbReference>
<keyword evidence="2" id="KW-0378">Hydrolase</keyword>
<evidence type="ECO:0000259" key="1">
    <source>
        <dbReference type="Pfam" id="PF05685"/>
    </source>
</evidence>
<sequence length="58" mass="6774">MDERGCKGAPDLIVEVISPGSLKLDITLKKRLYECSGVKEYWIVYPQERIVMVRWTYP</sequence>
<dbReference type="InterPro" id="IPR011335">
    <property type="entry name" value="Restrct_endonuc-II-like"/>
</dbReference>
<gene>
    <name evidence="2" type="ORF">J2Z66_007650</name>
</gene>
<dbReference type="RefSeq" id="WP_209978039.1">
    <property type="nucleotide sequence ID" value="NZ_JAGGLB010000042.1"/>
</dbReference>
<protein>
    <submittedName>
        <fullName evidence="2">Uma2 family endonuclease</fullName>
    </submittedName>
</protein>
<evidence type="ECO:0000313" key="2">
    <source>
        <dbReference type="EMBL" id="MBP1996006.1"/>
    </source>
</evidence>
<proteinExistence type="predicted"/>
<dbReference type="Gene3D" id="3.90.1570.10">
    <property type="entry name" value="tt1808, chain A"/>
    <property type="match status" value="1"/>
</dbReference>
<dbReference type="EMBL" id="JAGGLB010000042">
    <property type="protein sequence ID" value="MBP1996006.1"/>
    <property type="molecule type" value="Genomic_DNA"/>
</dbReference>
<dbReference type="GO" id="GO:0004519">
    <property type="term" value="F:endonuclease activity"/>
    <property type="evidence" value="ECO:0007669"/>
    <property type="project" value="UniProtKB-KW"/>
</dbReference>
<name>A0ABS4J829_9BACL</name>
<evidence type="ECO:0000313" key="3">
    <source>
        <dbReference type="Proteomes" id="UP001519287"/>
    </source>
</evidence>
<dbReference type="Pfam" id="PF05685">
    <property type="entry name" value="Uma2"/>
    <property type="match status" value="1"/>
</dbReference>
<organism evidence="2 3">
    <name type="scientific">Paenibacillus eucommiae</name>
    <dbReference type="NCBI Taxonomy" id="1355755"/>
    <lineage>
        <taxon>Bacteria</taxon>
        <taxon>Bacillati</taxon>
        <taxon>Bacillota</taxon>
        <taxon>Bacilli</taxon>
        <taxon>Bacillales</taxon>
        <taxon>Paenibacillaceae</taxon>
        <taxon>Paenibacillus</taxon>
    </lineage>
</organism>
<accession>A0ABS4J829</accession>
<keyword evidence="2" id="KW-0255">Endonuclease</keyword>
<keyword evidence="2" id="KW-0540">Nuclease</keyword>
<reference evidence="2 3" key="1">
    <citation type="submission" date="2021-03" db="EMBL/GenBank/DDBJ databases">
        <title>Genomic Encyclopedia of Type Strains, Phase IV (KMG-IV): sequencing the most valuable type-strain genomes for metagenomic binning, comparative biology and taxonomic classification.</title>
        <authorList>
            <person name="Goeker M."/>
        </authorList>
    </citation>
    <scope>NUCLEOTIDE SEQUENCE [LARGE SCALE GENOMIC DNA]</scope>
    <source>
        <strain evidence="2 3">DSM 26048</strain>
    </source>
</reference>
<dbReference type="Proteomes" id="UP001519287">
    <property type="component" value="Unassembled WGS sequence"/>
</dbReference>
<dbReference type="InterPro" id="IPR008538">
    <property type="entry name" value="Uma2"/>
</dbReference>
<dbReference type="InterPro" id="IPR012296">
    <property type="entry name" value="Nuclease_put_TT1808"/>
</dbReference>
<keyword evidence="3" id="KW-1185">Reference proteome</keyword>